<dbReference type="PROSITE" id="PS51747">
    <property type="entry name" value="CYT_DCMP_DEAMINASES_2"/>
    <property type="match status" value="1"/>
</dbReference>
<feature type="domain" description="CMP/dCMP-type deaminase" evidence="1">
    <location>
        <begin position="15"/>
        <end position="138"/>
    </location>
</feature>
<name>A0A7X0KUF4_9MICO</name>
<organism evidence="2 3">
    <name type="scientific">Microbacterium thalassium</name>
    <dbReference type="NCBI Taxonomy" id="362649"/>
    <lineage>
        <taxon>Bacteria</taxon>
        <taxon>Bacillati</taxon>
        <taxon>Actinomycetota</taxon>
        <taxon>Actinomycetes</taxon>
        <taxon>Micrococcales</taxon>
        <taxon>Microbacteriaceae</taxon>
        <taxon>Microbacterium</taxon>
    </lineage>
</organism>
<evidence type="ECO:0000313" key="2">
    <source>
        <dbReference type="EMBL" id="MBB6391110.1"/>
    </source>
</evidence>
<dbReference type="Proteomes" id="UP000537775">
    <property type="component" value="Unassembled WGS sequence"/>
</dbReference>
<dbReference type="PANTHER" id="PTHR11079">
    <property type="entry name" value="CYTOSINE DEAMINASE FAMILY MEMBER"/>
    <property type="match status" value="1"/>
</dbReference>
<sequence length="170" mass="17898">MTDPTAVAEDPAITELDRMLLRRAIDVGRSAVAHGNHPFGAVLADPAGEVVLVAENSVNTDNDCTAHAETNLARLAFKVFGTEALAGYSLYTSCEPCAMCSGAIYWSGIGRVVWAMTEAQLAVLTGDHEENPTMALSSAAVLNAGQRAITVAGPAIWDEAIAAHADFWVR</sequence>
<gene>
    <name evidence="2" type="ORF">HD594_001423</name>
</gene>
<dbReference type="PANTHER" id="PTHR11079:SF161">
    <property type="entry name" value="CMP_DCMP-TYPE DEAMINASE DOMAIN-CONTAINING PROTEIN"/>
    <property type="match status" value="1"/>
</dbReference>
<accession>A0A7X0KUF4</accession>
<dbReference type="SUPFAM" id="SSF53927">
    <property type="entry name" value="Cytidine deaminase-like"/>
    <property type="match status" value="1"/>
</dbReference>
<dbReference type="RefSeq" id="WP_184750282.1">
    <property type="nucleotide sequence ID" value="NZ_BAAAJR010000010.1"/>
</dbReference>
<dbReference type="GO" id="GO:0006152">
    <property type="term" value="P:purine nucleoside catabolic process"/>
    <property type="evidence" value="ECO:0007669"/>
    <property type="project" value="TreeGrafter"/>
</dbReference>
<dbReference type="InterPro" id="IPR002125">
    <property type="entry name" value="CMP_dCMP_dom"/>
</dbReference>
<dbReference type="AlphaFoldDB" id="A0A7X0KUF4"/>
<dbReference type="CDD" id="cd01285">
    <property type="entry name" value="nucleoside_deaminase"/>
    <property type="match status" value="1"/>
</dbReference>
<protein>
    <submittedName>
        <fullName evidence="2">tRNA(Arg) A34 adenosine deaminase TadA</fullName>
    </submittedName>
</protein>
<dbReference type="InterPro" id="IPR016193">
    <property type="entry name" value="Cytidine_deaminase-like"/>
</dbReference>
<evidence type="ECO:0000313" key="3">
    <source>
        <dbReference type="Proteomes" id="UP000537775"/>
    </source>
</evidence>
<dbReference type="Pfam" id="PF00383">
    <property type="entry name" value="dCMP_cyt_deam_1"/>
    <property type="match status" value="1"/>
</dbReference>
<reference evidence="2 3" key="1">
    <citation type="submission" date="2020-08" db="EMBL/GenBank/DDBJ databases">
        <title>Sequencing the genomes of 1000 actinobacteria strains.</title>
        <authorList>
            <person name="Klenk H.-P."/>
        </authorList>
    </citation>
    <scope>NUCLEOTIDE SEQUENCE [LARGE SCALE GENOMIC DNA]</scope>
    <source>
        <strain evidence="2 3">DSM 12511</strain>
    </source>
</reference>
<dbReference type="FunFam" id="3.40.140.10:FF:000051">
    <property type="entry name" value="Nucleoside deaminase"/>
    <property type="match status" value="1"/>
</dbReference>
<proteinExistence type="predicted"/>
<evidence type="ECO:0000259" key="1">
    <source>
        <dbReference type="PROSITE" id="PS51747"/>
    </source>
</evidence>
<dbReference type="Gene3D" id="3.40.140.10">
    <property type="entry name" value="Cytidine Deaminase, domain 2"/>
    <property type="match status" value="1"/>
</dbReference>
<dbReference type="EMBL" id="JACHML010000001">
    <property type="protein sequence ID" value="MBB6391110.1"/>
    <property type="molecule type" value="Genomic_DNA"/>
</dbReference>
<keyword evidence="3" id="KW-1185">Reference proteome</keyword>
<dbReference type="GO" id="GO:0047974">
    <property type="term" value="F:guanosine deaminase activity"/>
    <property type="evidence" value="ECO:0007669"/>
    <property type="project" value="TreeGrafter"/>
</dbReference>
<comment type="caution">
    <text evidence="2">The sequence shown here is derived from an EMBL/GenBank/DDBJ whole genome shotgun (WGS) entry which is preliminary data.</text>
</comment>